<feature type="transmembrane region" description="Helical" evidence="7">
    <location>
        <begin position="260"/>
        <end position="282"/>
    </location>
</feature>
<feature type="transmembrane region" description="Helical" evidence="7">
    <location>
        <begin position="39"/>
        <end position="63"/>
    </location>
</feature>
<organism evidence="8 9">
    <name type="scientific">Candidatus Tokpelaia hoelldobleri</name>
    <dbReference type="NCBI Taxonomy" id="1902579"/>
    <lineage>
        <taxon>Bacteria</taxon>
        <taxon>Pseudomonadati</taxon>
        <taxon>Pseudomonadota</taxon>
        <taxon>Alphaproteobacteria</taxon>
        <taxon>Hyphomicrobiales</taxon>
        <taxon>Candidatus Tokpelaia</taxon>
    </lineage>
</organism>
<evidence type="ECO:0000256" key="1">
    <source>
        <dbReference type="ARBA" id="ARBA00004651"/>
    </source>
</evidence>
<keyword evidence="5 7" id="KW-1133">Transmembrane helix</keyword>
<feature type="transmembrane region" description="Helical" evidence="7">
    <location>
        <begin position="226"/>
        <end position="248"/>
    </location>
</feature>
<dbReference type="PANTHER" id="PTHR30106">
    <property type="entry name" value="INNER MEMBRANE PROTEIN YEIH-RELATED"/>
    <property type="match status" value="1"/>
</dbReference>
<dbReference type="PANTHER" id="PTHR30106:SF2">
    <property type="entry name" value="UPF0324 INNER MEMBRANE PROTEIN YEIH"/>
    <property type="match status" value="1"/>
</dbReference>
<proteinExistence type="inferred from homology"/>
<name>A0A1U9JU81_9HYPH</name>
<feature type="transmembrane region" description="Helical" evidence="7">
    <location>
        <begin position="164"/>
        <end position="185"/>
    </location>
</feature>
<accession>A0A1U9JU81</accession>
<dbReference type="STRING" id="1902579.BHV28_07160"/>
<evidence type="ECO:0000313" key="8">
    <source>
        <dbReference type="EMBL" id="AQS41417.1"/>
    </source>
</evidence>
<feature type="transmembrane region" description="Helical" evidence="7">
    <location>
        <begin position="288"/>
        <end position="306"/>
    </location>
</feature>
<dbReference type="EMBL" id="CP017315">
    <property type="protein sequence ID" value="AQS41417.1"/>
    <property type="molecule type" value="Genomic_DNA"/>
</dbReference>
<feature type="transmembrane region" description="Helical" evidence="7">
    <location>
        <begin position="12"/>
        <end position="33"/>
    </location>
</feature>
<feature type="transmembrane region" description="Helical" evidence="7">
    <location>
        <begin position="101"/>
        <end position="128"/>
    </location>
</feature>
<reference evidence="8 9" key="1">
    <citation type="journal article" date="2010" name="Science">
        <title>Genomic comparison of the ants Camponotus floridanus and Harpegnathos saltator.</title>
        <authorList>
            <person name="Bonasio R."/>
            <person name="Zhang G."/>
            <person name="Ye C."/>
            <person name="Mutti N.S."/>
            <person name="Fang X."/>
            <person name="Qin N."/>
            <person name="Donahue G."/>
            <person name="Yang P."/>
            <person name="Li Q."/>
            <person name="Li C."/>
            <person name="Zhang P."/>
            <person name="Huang Z."/>
            <person name="Berger S.L."/>
            <person name="Reinberg D."/>
            <person name="Wang J."/>
            <person name="Liebig J."/>
        </authorList>
    </citation>
    <scope>NUCLEOTIDE SEQUENCE [LARGE SCALE GENOMIC DNA]</scope>
    <source>
        <strain evidence="8 9">Hsal</strain>
    </source>
</reference>
<comment type="subcellular location">
    <subcellularLocation>
        <location evidence="1">Cell membrane</location>
        <topology evidence="1">Multi-pass membrane protein</topology>
    </subcellularLocation>
</comment>
<gene>
    <name evidence="8" type="ORF">BHV28_07160</name>
</gene>
<evidence type="ECO:0000256" key="3">
    <source>
        <dbReference type="ARBA" id="ARBA00022475"/>
    </source>
</evidence>
<keyword evidence="9" id="KW-1185">Reference proteome</keyword>
<keyword evidence="3" id="KW-1003">Cell membrane</keyword>
<dbReference type="KEGG" id="thd:BHV28_07160"/>
<evidence type="ECO:0000256" key="6">
    <source>
        <dbReference type="ARBA" id="ARBA00023136"/>
    </source>
</evidence>
<sequence length="350" mass="36952">MKNFPRSILPDFASKSWWLGTLLVILIAVTSQYMSDLAVFSRLGLGALTLAIIIGMVAGNTFFPKIAARTAHGVDYAKGMLLRGGIILYGFRLTFQDIAQVGWTGIVIDAIMVAGTFALAVIIGHYILRMDRETTVLVGTGSAICGAAAGMGAEPVIRAQPHKVSVAVATVVIFGTLSLFLYPLLYPLAGLGEHAFGVYIGSTVHEVAQVAAAGSNISKTAANSAVIVKMIRVMMLVPFLLLLSVWLSRNDEPGNQGSKITIPWFAVLFIVAAGIASLHILPQTVLNAASQGSTLLLSMAMAALGLRTHWSAMRDAGIKPLILAACLFIFLVIGGGALNIVTFKLLTIST</sequence>
<dbReference type="Proteomes" id="UP000188912">
    <property type="component" value="Chromosome"/>
</dbReference>
<feature type="transmembrane region" description="Helical" evidence="7">
    <location>
        <begin position="134"/>
        <end position="152"/>
    </location>
</feature>
<evidence type="ECO:0000256" key="4">
    <source>
        <dbReference type="ARBA" id="ARBA00022692"/>
    </source>
</evidence>
<feature type="transmembrane region" description="Helical" evidence="7">
    <location>
        <begin position="318"/>
        <end position="341"/>
    </location>
</feature>
<keyword evidence="4 7" id="KW-0812">Transmembrane</keyword>
<dbReference type="Pfam" id="PF03601">
    <property type="entry name" value="Cons_hypoth698"/>
    <property type="match status" value="1"/>
</dbReference>
<dbReference type="GO" id="GO:0005886">
    <property type="term" value="C:plasma membrane"/>
    <property type="evidence" value="ECO:0007669"/>
    <property type="project" value="UniProtKB-SubCell"/>
</dbReference>
<dbReference type="InterPro" id="IPR018383">
    <property type="entry name" value="UPF0324_pro"/>
</dbReference>
<dbReference type="InterPro" id="IPR004630">
    <property type="entry name" value="UPF0324_YeiH-like"/>
</dbReference>
<evidence type="ECO:0000256" key="2">
    <source>
        <dbReference type="ARBA" id="ARBA00007977"/>
    </source>
</evidence>
<evidence type="ECO:0000256" key="7">
    <source>
        <dbReference type="SAM" id="Phobius"/>
    </source>
</evidence>
<comment type="similarity">
    <text evidence="2">Belongs to the UPF0324 family.</text>
</comment>
<evidence type="ECO:0000313" key="9">
    <source>
        <dbReference type="Proteomes" id="UP000188912"/>
    </source>
</evidence>
<protein>
    <submittedName>
        <fullName evidence="8">Conserved inner membrane protein</fullName>
    </submittedName>
</protein>
<reference evidence="8 9" key="2">
    <citation type="journal article" date="2016" name="Sci. Rep.">
        <title>The genome of Rhizobiales bacteria in predatory ants reveals urease gene functions but no genes for nitrogen fixation.</title>
        <authorList>
            <person name="Neuvonen M.M."/>
            <person name="Tamarit D."/>
            <person name="Naslund K."/>
            <person name="Liebig J."/>
            <person name="Feldhaar H."/>
            <person name="Moran N.A."/>
            <person name="Guy L."/>
            <person name="Andersson S.G."/>
        </authorList>
    </citation>
    <scope>NUCLEOTIDE SEQUENCE [LARGE SCALE GENOMIC DNA]</scope>
    <source>
        <strain evidence="8 9">Hsal</strain>
    </source>
</reference>
<dbReference type="AlphaFoldDB" id="A0A1U9JU81"/>
<keyword evidence="6 7" id="KW-0472">Membrane</keyword>
<dbReference type="NCBIfam" id="TIGR00698">
    <property type="entry name" value="YeiH family putative sulfate export transporter"/>
    <property type="match status" value="1"/>
</dbReference>
<evidence type="ECO:0000256" key="5">
    <source>
        <dbReference type="ARBA" id="ARBA00022989"/>
    </source>
</evidence>